<dbReference type="PANTHER" id="PTHR43674:SF2">
    <property type="entry name" value="BETA-UREIDOPROPIONASE"/>
    <property type="match status" value="1"/>
</dbReference>
<dbReference type="InterPro" id="IPR036526">
    <property type="entry name" value="C-N_Hydrolase_sf"/>
</dbReference>
<dbReference type="InterPro" id="IPR003010">
    <property type="entry name" value="C-N_Hydrolase"/>
</dbReference>
<sequence>MKKRRKMILAAAQTKPKRGNIDSNLLDHYRLIELAVTKNADLIVFPELSITGYERENASELTFTENDSRLNHLKKLAVENKIVIVAGAPIKIKDHLFIGEFIISPDDSVSIYTKQFLHEGENVYYQSSFDYNPTIELENKKISFAICADIDNPLHPKNASENKTAIYIASIFFTPNGIPAAYKALQNYASTYNMNVLMSNFSGESWGYPSGGKSAFWNNKGELIAQMNDSDSGLLLIQNQDDIWTSEIVID</sequence>
<dbReference type="RefSeq" id="WP_264208199.1">
    <property type="nucleotide sequence ID" value="NZ_JAOZEW010000027.1"/>
</dbReference>
<dbReference type="SUPFAM" id="SSF56317">
    <property type="entry name" value="Carbon-nitrogen hydrolase"/>
    <property type="match status" value="1"/>
</dbReference>
<dbReference type="InterPro" id="IPR050345">
    <property type="entry name" value="Aliph_Amidase/BUP"/>
</dbReference>
<evidence type="ECO:0000313" key="3">
    <source>
        <dbReference type="EMBL" id="MCV9930121.1"/>
    </source>
</evidence>
<evidence type="ECO:0000259" key="2">
    <source>
        <dbReference type="PROSITE" id="PS50263"/>
    </source>
</evidence>
<dbReference type="CDD" id="cd07197">
    <property type="entry name" value="nitrilase"/>
    <property type="match status" value="1"/>
</dbReference>
<dbReference type="AlphaFoldDB" id="A0A9X2ZEY0"/>
<accession>A0A9X2ZEY0</accession>
<organism evidence="3 4">
    <name type="scientific">Flavobacterium shii</name>
    <dbReference type="NCBI Taxonomy" id="2987687"/>
    <lineage>
        <taxon>Bacteria</taxon>
        <taxon>Pseudomonadati</taxon>
        <taxon>Bacteroidota</taxon>
        <taxon>Flavobacteriia</taxon>
        <taxon>Flavobacteriales</taxon>
        <taxon>Flavobacteriaceae</taxon>
        <taxon>Flavobacterium</taxon>
    </lineage>
</organism>
<keyword evidence="4" id="KW-1185">Reference proteome</keyword>
<keyword evidence="1 3" id="KW-0378">Hydrolase</keyword>
<protein>
    <submittedName>
        <fullName evidence="3">Carbon-nitrogen hydrolase family protein</fullName>
    </submittedName>
</protein>
<dbReference type="Proteomes" id="UP001151079">
    <property type="component" value="Unassembled WGS sequence"/>
</dbReference>
<dbReference type="Gene3D" id="3.60.110.10">
    <property type="entry name" value="Carbon-nitrogen hydrolase"/>
    <property type="match status" value="1"/>
</dbReference>
<gene>
    <name evidence="3" type="ORF">OIU83_20855</name>
</gene>
<dbReference type="PANTHER" id="PTHR43674">
    <property type="entry name" value="NITRILASE C965.09-RELATED"/>
    <property type="match status" value="1"/>
</dbReference>
<dbReference type="EMBL" id="JAOZEW010000027">
    <property type="protein sequence ID" value="MCV9930121.1"/>
    <property type="molecule type" value="Genomic_DNA"/>
</dbReference>
<dbReference type="GO" id="GO:0033388">
    <property type="term" value="P:putrescine biosynthetic process from arginine"/>
    <property type="evidence" value="ECO:0007669"/>
    <property type="project" value="TreeGrafter"/>
</dbReference>
<feature type="domain" description="CN hydrolase" evidence="2">
    <location>
        <begin position="7"/>
        <end position="243"/>
    </location>
</feature>
<evidence type="ECO:0000256" key="1">
    <source>
        <dbReference type="ARBA" id="ARBA00022801"/>
    </source>
</evidence>
<reference evidence="3" key="1">
    <citation type="submission" date="2022-10" db="EMBL/GenBank/DDBJ databases">
        <title>Two novel species of Flavobacterium.</title>
        <authorList>
            <person name="Liu Q."/>
            <person name="Xin Y.-H."/>
        </authorList>
    </citation>
    <scope>NUCLEOTIDE SEQUENCE</scope>
    <source>
        <strain evidence="3">LS1R49</strain>
    </source>
</reference>
<dbReference type="GO" id="GO:0050126">
    <property type="term" value="F:N-carbamoylputrescine amidase activity"/>
    <property type="evidence" value="ECO:0007669"/>
    <property type="project" value="TreeGrafter"/>
</dbReference>
<comment type="caution">
    <text evidence="3">The sequence shown here is derived from an EMBL/GenBank/DDBJ whole genome shotgun (WGS) entry which is preliminary data.</text>
</comment>
<proteinExistence type="predicted"/>
<dbReference type="Pfam" id="PF00795">
    <property type="entry name" value="CN_hydrolase"/>
    <property type="match status" value="1"/>
</dbReference>
<name>A0A9X2ZEY0_9FLAO</name>
<evidence type="ECO:0000313" key="4">
    <source>
        <dbReference type="Proteomes" id="UP001151079"/>
    </source>
</evidence>
<dbReference type="PROSITE" id="PS50263">
    <property type="entry name" value="CN_HYDROLASE"/>
    <property type="match status" value="1"/>
</dbReference>